<evidence type="ECO:0008006" key="5">
    <source>
        <dbReference type="Google" id="ProtNLM"/>
    </source>
</evidence>
<organism evidence="3 4">
    <name type="scientific">Araneus ventricosus</name>
    <name type="common">Orbweaver spider</name>
    <name type="synonym">Epeira ventricosa</name>
    <dbReference type="NCBI Taxonomy" id="182803"/>
    <lineage>
        <taxon>Eukaryota</taxon>
        <taxon>Metazoa</taxon>
        <taxon>Ecdysozoa</taxon>
        <taxon>Arthropoda</taxon>
        <taxon>Chelicerata</taxon>
        <taxon>Arachnida</taxon>
        <taxon>Araneae</taxon>
        <taxon>Araneomorphae</taxon>
        <taxon>Entelegynae</taxon>
        <taxon>Araneoidea</taxon>
        <taxon>Araneidae</taxon>
        <taxon>Araneus</taxon>
    </lineage>
</organism>
<keyword evidence="2" id="KW-0732">Signal</keyword>
<evidence type="ECO:0000313" key="3">
    <source>
        <dbReference type="EMBL" id="GBO25168.1"/>
    </source>
</evidence>
<protein>
    <recommendedName>
        <fullName evidence="5">Secreted protein</fullName>
    </recommendedName>
</protein>
<comment type="caution">
    <text evidence="3">The sequence shown here is derived from an EMBL/GenBank/DDBJ whole genome shotgun (WGS) entry which is preliminary data.</text>
</comment>
<evidence type="ECO:0000256" key="2">
    <source>
        <dbReference type="SAM" id="SignalP"/>
    </source>
</evidence>
<dbReference type="EMBL" id="BGPR01048154">
    <property type="protein sequence ID" value="GBO25168.1"/>
    <property type="molecule type" value="Genomic_DNA"/>
</dbReference>
<evidence type="ECO:0000256" key="1">
    <source>
        <dbReference type="SAM" id="MobiDB-lite"/>
    </source>
</evidence>
<feature type="signal peptide" evidence="2">
    <location>
        <begin position="1"/>
        <end position="22"/>
    </location>
</feature>
<sequence length="177" mass="19013">MCRHWVPAIAPLLAAHTAPVFTRVAYVMEGPGATPLCVYPSGLTRRPAAPYGSLVTWPRGFPTVRGIVSRPEEHHPPCVSIQIIIKTRQKIARHCGPAPGAPITGGSTWQPHFTRGCNMYRKGPKEPHHHYCAAQVGEPACLCGGLPKSPQTQVSPDGDGKPEGHPLPASQHSDDCE</sequence>
<dbReference type="AlphaFoldDB" id="A0A4Y2VL62"/>
<proteinExistence type="predicted"/>
<dbReference type="Proteomes" id="UP000499080">
    <property type="component" value="Unassembled WGS sequence"/>
</dbReference>
<evidence type="ECO:0000313" key="4">
    <source>
        <dbReference type="Proteomes" id="UP000499080"/>
    </source>
</evidence>
<keyword evidence="4" id="KW-1185">Reference proteome</keyword>
<gene>
    <name evidence="3" type="ORF">AVEN_110491_1</name>
</gene>
<feature type="chain" id="PRO_5021188621" description="Secreted protein" evidence="2">
    <location>
        <begin position="23"/>
        <end position="177"/>
    </location>
</feature>
<name>A0A4Y2VL62_ARAVE</name>
<feature type="region of interest" description="Disordered" evidence="1">
    <location>
        <begin position="145"/>
        <end position="177"/>
    </location>
</feature>
<accession>A0A4Y2VL62</accession>
<reference evidence="3 4" key="1">
    <citation type="journal article" date="2019" name="Sci. Rep.">
        <title>Orb-weaving spider Araneus ventricosus genome elucidates the spidroin gene catalogue.</title>
        <authorList>
            <person name="Kono N."/>
            <person name="Nakamura H."/>
            <person name="Ohtoshi R."/>
            <person name="Moran D.A.P."/>
            <person name="Shinohara A."/>
            <person name="Yoshida Y."/>
            <person name="Fujiwara M."/>
            <person name="Mori M."/>
            <person name="Tomita M."/>
            <person name="Arakawa K."/>
        </authorList>
    </citation>
    <scope>NUCLEOTIDE SEQUENCE [LARGE SCALE GENOMIC DNA]</scope>
</reference>